<dbReference type="KEGG" id="aeh:Mlg_1233"/>
<gene>
    <name evidence="7" type="ordered locus">Mlg_1233</name>
</gene>
<dbReference type="RefSeq" id="WP_011628977.1">
    <property type="nucleotide sequence ID" value="NC_008340.1"/>
</dbReference>
<evidence type="ECO:0000256" key="2">
    <source>
        <dbReference type="ARBA" id="ARBA00008564"/>
    </source>
</evidence>
<dbReference type="InterPro" id="IPR003339">
    <property type="entry name" value="ABC/ECF_trnsptr_transmembrane"/>
</dbReference>
<comment type="subcellular location">
    <subcellularLocation>
        <location evidence="1">Membrane</location>
        <topology evidence="1">Multi-pass membrane protein</topology>
    </subcellularLocation>
</comment>
<keyword evidence="8" id="KW-1185">Reference proteome</keyword>
<keyword evidence="4 6" id="KW-1133">Transmembrane helix</keyword>
<evidence type="ECO:0008006" key="9">
    <source>
        <dbReference type="Google" id="ProtNLM"/>
    </source>
</evidence>
<evidence type="ECO:0000256" key="5">
    <source>
        <dbReference type="ARBA" id="ARBA00023136"/>
    </source>
</evidence>
<keyword evidence="3 6" id="KW-0812">Transmembrane</keyword>
<evidence type="ECO:0000256" key="3">
    <source>
        <dbReference type="ARBA" id="ARBA00022692"/>
    </source>
</evidence>
<protein>
    <recommendedName>
        <fullName evidence="9">Cobalt transport protein</fullName>
    </recommendedName>
</protein>
<feature type="transmembrane region" description="Helical" evidence="6">
    <location>
        <begin position="49"/>
        <end position="68"/>
    </location>
</feature>
<dbReference type="eggNOG" id="COG0619">
    <property type="taxonomic scope" value="Bacteria"/>
</dbReference>
<organism evidence="7 8">
    <name type="scientific">Alkalilimnicola ehrlichii (strain ATCC BAA-1101 / DSM 17681 / MLHE-1)</name>
    <dbReference type="NCBI Taxonomy" id="187272"/>
    <lineage>
        <taxon>Bacteria</taxon>
        <taxon>Pseudomonadati</taxon>
        <taxon>Pseudomonadota</taxon>
        <taxon>Gammaproteobacteria</taxon>
        <taxon>Chromatiales</taxon>
        <taxon>Ectothiorhodospiraceae</taxon>
        <taxon>Alkalilimnicola</taxon>
    </lineage>
</organism>
<accession>Q0A9A5</accession>
<dbReference type="AlphaFoldDB" id="Q0A9A5"/>
<evidence type="ECO:0000313" key="8">
    <source>
        <dbReference type="Proteomes" id="UP000001962"/>
    </source>
</evidence>
<dbReference type="GO" id="GO:0005886">
    <property type="term" value="C:plasma membrane"/>
    <property type="evidence" value="ECO:0007669"/>
    <property type="project" value="UniProtKB-ARBA"/>
</dbReference>
<evidence type="ECO:0000256" key="6">
    <source>
        <dbReference type="SAM" id="Phobius"/>
    </source>
</evidence>
<feature type="transmembrane region" description="Helical" evidence="6">
    <location>
        <begin position="89"/>
        <end position="110"/>
    </location>
</feature>
<proteinExistence type="inferred from homology"/>
<dbReference type="OrthoDB" id="5784756at2"/>
<dbReference type="HOGENOM" id="CLU_1214335_0_0_6"/>
<evidence type="ECO:0000313" key="7">
    <source>
        <dbReference type="EMBL" id="ABI56582.1"/>
    </source>
</evidence>
<comment type="similarity">
    <text evidence="2">Belongs to the CbiQ family.</text>
</comment>
<dbReference type="EMBL" id="CP000453">
    <property type="protein sequence ID" value="ABI56582.1"/>
    <property type="molecule type" value="Genomic_DNA"/>
</dbReference>
<dbReference type="Pfam" id="PF02361">
    <property type="entry name" value="CbiQ"/>
    <property type="match status" value="1"/>
</dbReference>
<evidence type="ECO:0000256" key="1">
    <source>
        <dbReference type="ARBA" id="ARBA00004141"/>
    </source>
</evidence>
<keyword evidence="5 6" id="KW-0472">Membrane</keyword>
<dbReference type="Proteomes" id="UP000001962">
    <property type="component" value="Chromosome"/>
</dbReference>
<reference evidence="8" key="1">
    <citation type="submission" date="2006-08" db="EMBL/GenBank/DDBJ databases">
        <title>Complete sequence of Alkalilimnicola ehrilichei MLHE-1.</title>
        <authorList>
            <person name="Copeland A."/>
            <person name="Lucas S."/>
            <person name="Lapidus A."/>
            <person name="Barry K."/>
            <person name="Detter J.C."/>
            <person name="Glavina del Rio T."/>
            <person name="Hammon N."/>
            <person name="Israni S."/>
            <person name="Dalin E."/>
            <person name="Tice H."/>
            <person name="Pitluck S."/>
            <person name="Sims D."/>
            <person name="Brettin T."/>
            <person name="Bruce D."/>
            <person name="Han C."/>
            <person name="Tapia R."/>
            <person name="Gilna P."/>
            <person name="Schmutz J."/>
            <person name="Larimer F."/>
            <person name="Land M."/>
            <person name="Hauser L."/>
            <person name="Kyrpides N."/>
            <person name="Mikhailova N."/>
            <person name="Oremland R.S."/>
            <person name="Hoeft S.E."/>
            <person name="Switzer-Blum J."/>
            <person name="Kulp T."/>
            <person name="King G."/>
            <person name="Tabita R."/>
            <person name="Witte B."/>
            <person name="Santini J.M."/>
            <person name="Basu P."/>
            <person name="Hollibaugh J.T."/>
            <person name="Xie G."/>
            <person name="Stolz J.F."/>
            <person name="Richardson P."/>
        </authorList>
    </citation>
    <scope>NUCLEOTIDE SEQUENCE [LARGE SCALE GENOMIC DNA]</scope>
    <source>
        <strain evidence="8">ATCC BAA-1101 / DSM 17681 / MLHE-1</strain>
    </source>
</reference>
<name>Q0A9A5_ALKEH</name>
<sequence length="223" mass="24499">MHPAVRVVLVLALALVLARASVAQALVAGLLVLALLPWGNPRGWRRLAIGLWRLKFLFLSIAVLYLLLTPGTPIWPALHAGATPSREGLAEGLLRVAALAALLAAVHWLMRTLTRAELVAGLSWTLQPLRWLGADVDRLAIRLVLTLEIVPRLRVMVAATRRDWRDGHPWRQPARFAAQVFARALEHAERRPPPTVTVPQGDPPPLNQILPLAAAAGAVFWWL</sequence>
<evidence type="ECO:0000256" key="4">
    <source>
        <dbReference type="ARBA" id="ARBA00022989"/>
    </source>
</evidence>